<dbReference type="RefSeq" id="WP_341419613.1">
    <property type="nucleotide sequence ID" value="NZ_JBBPCC010000031.1"/>
</dbReference>
<keyword evidence="3" id="KW-1185">Reference proteome</keyword>
<dbReference type="EMBL" id="JBBPCC010000031">
    <property type="protein sequence ID" value="MEK8132479.1"/>
    <property type="molecule type" value="Genomic_DNA"/>
</dbReference>
<gene>
    <name evidence="2" type="ORF">WMW72_31745</name>
</gene>
<proteinExistence type="predicted"/>
<dbReference type="InterPro" id="IPR058869">
    <property type="entry name" value="YqzN_YkzM"/>
</dbReference>
<reference evidence="2 3" key="1">
    <citation type="submission" date="2024-04" db="EMBL/GenBank/DDBJ databases">
        <title>draft genome sequnece of Paenibacillus filicis.</title>
        <authorList>
            <person name="Kim D.-U."/>
        </authorList>
    </citation>
    <scope>NUCLEOTIDE SEQUENCE [LARGE SCALE GENOMIC DNA]</scope>
    <source>
        <strain evidence="2 3">KACC14197</strain>
    </source>
</reference>
<evidence type="ECO:0000313" key="2">
    <source>
        <dbReference type="EMBL" id="MEK8132479.1"/>
    </source>
</evidence>
<comment type="caution">
    <text evidence="2">The sequence shown here is derived from an EMBL/GenBank/DDBJ whole genome shotgun (WGS) entry which is preliminary data.</text>
</comment>
<evidence type="ECO:0000259" key="1">
    <source>
        <dbReference type="Pfam" id="PF26160"/>
    </source>
</evidence>
<feature type="domain" description="YqzN/YkzM" evidence="1">
    <location>
        <begin position="31"/>
        <end position="75"/>
    </location>
</feature>
<sequence length="78" mass="8375">MTKRKGSDAEAAGESAVPAAVEAAASEAVPYSKEQLLQSSQYAQLDKDVLTALLEDEGLYTKEEAQAVIDQFMKRAVL</sequence>
<dbReference type="Proteomes" id="UP001469365">
    <property type="component" value="Unassembled WGS sequence"/>
</dbReference>
<dbReference type="Pfam" id="PF26160">
    <property type="entry name" value="YqzN_YkzM"/>
    <property type="match status" value="1"/>
</dbReference>
<protein>
    <recommendedName>
        <fullName evidence="1">YqzN/YkzM domain-containing protein</fullName>
    </recommendedName>
</protein>
<name>A0ABU9DUV4_9BACL</name>
<evidence type="ECO:0000313" key="3">
    <source>
        <dbReference type="Proteomes" id="UP001469365"/>
    </source>
</evidence>
<accession>A0ABU9DUV4</accession>
<organism evidence="2 3">
    <name type="scientific">Paenibacillus filicis</name>
    <dbReference type="NCBI Taxonomy" id="669464"/>
    <lineage>
        <taxon>Bacteria</taxon>
        <taxon>Bacillati</taxon>
        <taxon>Bacillota</taxon>
        <taxon>Bacilli</taxon>
        <taxon>Bacillales</taxon>
        <taxon>Paenibacillaceae</taxon>
        <taxon>Paenibacillus</taxon>
    </lineage>
</organism>